<proteinExistence type="predicted"/>
<name>A0A0E9TBF6_ANGAN</name>
<reference evidence="1" key="1">
    <citation type="submission" date="2014-11" db="EMBL/GenBank/DDBJ databases">
        <authorList>
            <person name="Amaro Gonzalez C."/>
        </authorList>
    </citation>
    <scope>NUCLEOTIDE SEQUENCE</scope>
</reference>
<organism evidence="1">
    <name type="scientific">Anguilla anguilla</name>
    <name type="common">European freshwater eel</name>
    <name type="synonym">Muraena anguilla</name>
    <dbReference type="NCBI Taxonomy" id="7936"/>
    <lineage>
        <taxon>Eukaryota</taxon>
        <taxon>Metazoa</taxon>
        <taxon>Chordata</taxon>
        <taxon>Craniata</taxon>
        <taxon>Vertebrata</taxon>
        <taxon>Euteleostomi</taxon>
        <taxon>Actinopterygii</taxon>
        <taxon>Neopterygii</taxon>
        <taxon>Teleostei</taxon>
        <taxon>Anguilliformes</taxon>
        <taxon>Anguillidae</taxon>
        <taxon>Anguilla</taxon>
    </lineage>
</organism>
<dbReference type="EMBL" id="GBXM01057117">
    <property type="protein sequence ID" value="JAH51460.1"/>
    <property type="molecule type" value="Transcribed_RNA"/>
</dbReference>
<dbReference type="EMBL" id="GBXM01057533">
    <property type="protein sequence ID" value="JAH51044.1"/>
    <property type="molecule type" value="Transcribed_RNA"/>
</dbReference>
<sequence length="35" mass="4261">MYMNVELKVKEAVMYRNKCRNVVGRRVYQKWGLPT</sequence>
<evidence type="ECO:0000313" key="1">
    <source>
        <dbReference type="EMBL" id="JAH51044.1"/>
    </source>
</evidence>
<dbReference type="AlphaFoldDB" id="A0A0E9TBF6"/>
<accession>A0A0E9TBF6</accession>
<protein>
    <submittedName>
        <fullName evidence="1">Uncharacterized protein</fullName>
    </submittedName>
</protein>
<reference evidence="1" key="2">
    <citation type="journal article" date="2015" name="Fish Shellfish Immunol.">
        <title>Early steps in the European eel (Anguilla anguilla)-Vibrio vulnificus interaction in the gills: Role of the RtxA13 toxin.</title>
        <authorList>
            <person name="Callol A."/>
            <person name="Pajuelo D."/>
            <person name="Ebbesson L."/>
            <person name="Teles M."/>
            <person name="MacKenzie S."/>
            <person name="Amaro C."/>
        </authorList>
    </citation>
    <scope>NUCLEOTIDE SEQUENCE</scope>
</reference>